<gene>
    <name evidence="2" type="ORF">Llan_0411</name>
</gene>
<dbReference type="Proteomes" id="UP000054869">
    <property type="component" value="Unassembled WGS sequence"/>
</dbReference>
<dbReference type="EMBL" id="LNYI01000009">
    <property type="protein sequence ID" value="KTD24717.1"/>
    <property type="molecule type" value="Genomic_DNA"/>
</dbReference>
<keyword evidence="1" id="KW-0472">Membrane</keyword>
<dbReference type="NCBIfam" id="NF033233">
    <property type="entry name" value="twin_helix"/>
    <property type="match status" value="1"/>
</dbReference>
<keyword evidence="1" id="KW-0812">Transmembrane</keyword>
<proteinExistence type="predicted"/>
<name>A0A0W0VXK4_9GAMM</name>
<dbReference type="Pfam" id="PF11137">
    <property type="entry name" value="DUF2909"/>
    <property type="match status" value="1"/>
</dbReference>
<organism evidence="2 3">
    <name type="scientific">Legionella lansingensis</name>
    <dbReference type="NCBI Taxonomy" id="45067"/>
    <lineage>
        <taxon>Bacteria</taxon>
        <taxon>Pseudomonadati</taxon>
        <taxon>Pseudomonadota</taxon>
        <taxon>Gammaproteobacteria</taxon>
        <taxon>Legionellales</taxon>
        <taxon>Legionellaceae</taxon>
        <taxon>Legionella</taxon>
    </lineage>
</organism>
<protein>
    <recommendedName>
        <fullName evidence="4">Transmembrane protein</fullName>
    </recommendedName>
</protein>
<dbReference type="AlphaFoldDB" id="A0A0W0VXK4"/>
<keyword evidence="3" id="KW-1185">Reference proteome</keyword>
<evidence type="ECO:0000256" key="1">
    <source>
        <dbReference type="SAM" id="Phobius"/>
    </source>
</evidence>
<evidence type="ECO:0000313" key="2">
    <source>
        <dbReference type="EMBL" id="KTD24717.1"/>
    </source>
</evidence>
<accession>A0A0W0VXK4</accession>
<dbReference type="eggNOG" id="ENOG5033AAQ">
    <property type="taxonomic scope" value="Bacteria"/>
</dbReference>
<evidence type="ECO:0008006" key="4">
    <source>
        <dbReference type="Google" id="ProtNLM"/>
    </source>
</evidence>
<evidence type="ECO:0000313" key="3">
    <source>
        <dbReference type="Proteomes" id="UP000054869"/>
    </source>
</evidence>
<sequence>MFTKAIILIVMLLILIALGSSLIFLVRDEGKTKRTVKALTWRIGISLILFFFLFLAFSMGWITPHAV</sequence>
<dbReference type="STRING" id="45067.Llan_0411"/>
<feature type="transmembrane region" description="Helical" evidence="1">
    <location>
        <begin position="6"/>
        <end position="27"/>
    </location>
</feature>
<feature type="transmembrane region" description="Helical" evidence="1">
    <location>
        <begin position="39"/>
        <end position="62"/>
    </location>
</feature>
<dbReference type="InterPro" id="IPR021313">
    <property type="entry name" value="DUF2909"/>
</dbReference>
<dbReference type="RefSeq" id="WP_028373741.1">
    <property type="nucleotide sequence ID" value="NZ_CAAAJD010000024.1"/>
</dbReference>
<reference evidence="2 3" key="1">
    <citation type="submission" date="2015-11" db="EMBL/GenBank/DDBJ databases">
        <title>Genomic analysis of 38 Legionella species identifies large and diverse effector repertoires.</title>
        <authorList>
            <person name="Burstein D."/>
            <person name="Amaro F."/>
            <person name="Zusman T."/>
            <person name="Lifshitz Z."/>
            <person name="Cohen O."/>
            <person name="Gilbert J.A."/>
            <person name="Pupko T."/>
            <person name="Shuman H.A."/>
            <person name="Segal G."/>
        </authorList>
    </citation>
    <scope>NUCLEOTIDE SEQUENCE [LARGE SCALE GENOMIC DNA]</scope>
    <source>
        <strain evidence="2 3">ATCC 49751</strain>
    </source>
</reference>
<keyword evidence="1" id="KW-1133">Transmembrane helix</keyword>
<dbReference type="PATRIC" id="fig|45067.4.peg.433"/>
<comment type="caution">
    <text evidence="2">The sequence shown here is derived from an EMBL/GenBank/DDBJ whole genome shotgun (WGS) entry which is preliminary data.</text>
</comment>